<evidence type="ECO:0000313" key="3">
    <source>
        <dbReference type="Proteomes" id="UP000230214"/>
    </source>
</evidence>
<keyword evidence="1" id="KW-0472">Membrane</keyword>
<organism evidence="2 3">
    <name type="scientific">candidate division WWE3 bacterium CG10_big_fil_rev_8_21_14_0_10_32_10</name>
    <dbReference type="NCBI Taxonomy" id="1975090"/>
    <lineage>
        <taxon>Bacteria</taxon>
        <taxon>Katanobacteria</taxon>
    </lineage>
</organism>
<feature type="transmembrane region" description="Helical" evidence="1">
    <location>
        <begin position="163"/>
        <end position="181"/>
    </location>
</feature>
<proteinExistence type="predicted"/>
<keyword evidence="1" id="KW-1133">Transmembrane helix</keyword>
<evidence type="ECO:0000256" key="1">
    <source>
        <dbReference type="SAM" id="Phobius"/>
    </source>
</evidence>
<gene>
    <name evidence="2" type="ORF">COV24_02940</name>
</gene>
<accession>A0A2H0RA79</accession>
<sequence length="191" mass="21712">MNKSQIMVTIKLILTSLILSILLTFIYIKLPPFYINSFNFAVVPKLEQNDTNFNYNGFYQNEVSQNITSSLALFAASPDFKQTVANDLNKNILYLMSKTNGIGIISLKLVSLKALDTRETSDVLKARLQETLQQSVPNDLSYNVNTLSSFNHTYSAAISPYKFFTFIFGTLLVAITVFYGLKRYYYESDNK</sequence>
<protein>
    <submittedName>
        <fullName evidence="2">Uncharacterized protein</fullName>
    </submittedName>
</protein>
<evidence type="ECO:0000313" key="2">
    <source>
        <dbReference type="EMBL" id="PIR43377.1"/>
    </source>
</evidence>
<reference evidence="2 3" key="1">
    <citation type="submission" date="2017-09" db="EMBL/GenBank/DDBJ databases">
        <title>Depth-based differentiation of microbial function through sediment-hosted aquifers and enrichment of novel symbionts in the deep terrestrial subsurface.</title>
        <authorList>
            <person name="Probst A.J."/>
            <person name="Ladd B."/>
            <person name="Jarett J.K."/>
            <person name="Geller-Mcgrath D.E."/>
            <person name="Sieber C.M."/>
            <person name="Emerson J.B."/>
            <person name="Anantharaman K."/>
            <person name="Thomas B.C."/>
            <person name="Malmstrom R."/>
            <person name="Stieglmeier M."/>
            <person name="Klingl A."/>
            <person name="Woyke T."/>
            <person name="Ryan C.M."/>
            <person name="Banfield J.F."/>
        </authorList>
    </citation>
    <scope>NUCLEOTIDE SEQUENCE [LARGE SCALE GENOMIC DNA]</scope>
    <source>
        <strain evidence="2">CG10_big_fil_rev_8_21_14_0_10_32_10</strain>
    </source>
</reference>
<dbReference type="EMBL" id="PCXU01000025">
    <property type="protein sequence ID" value="PIR43377.1"/>
    <property type="molecule type" value="Genomic_DNA"/>
</dbReference>
<feature type="transmembrane region" description="Helical" evidence="1">
    <location>
        <begin position="12"/>
        <end position="30"/>
    </location>
</feature>
<dbReference type="AlphaFoldDB" id="A0A2H0RA79"/>
<keyword evidence="1" id="KW-0812">Transmembrane</keyword>
<comment type="caution">
    <text evidence="2">The sequence shown here is derived from an EMBL/GenBank/DDBJ whole genome shotgun (WGS) entry which is preliminary data.</text>
</comment>
<dbReference type="Proteomes" id="UP000230214">
    <property type="component" value="Unassembled WGS sequence"/>
</dbReference>
<name>A0A2H0RA79_UNCKA</name>